<evidence type="ECO:0000313" key="7">
    <source>
        <dbReference type="EMBL" id="AVO47236.1"/>
    </source>
</evidence>
<name>A0A2S0NGR6_9HYPH</name>
<organism evidence="7 8">
    <name type="scientific">Phreatobacter cathodiphilus</name>
    <dbReference type="NCBI Taxonomy" id="1868589"/>
    <lineage>
        <taxon>Bacteria</taxon>
        <taxon>Pseudomonadati</taxon>
        <taxon>Pseudomonadota</taxon>
        <taxon>Alphaproteobacteria</taxon>
        <taxon>Hyphomicrobiales</taxon>
        <taxon>Phreatobacteraceae</taxon>
        <taxon>Phreatobacter</taxon>
    </lineage>
</organism>
<reference evidence="7 8" key="1">
    <citation type="submission" date="2018-03" db="EMBL/GenBank/DDBJ databases">
        <title>Genome sequencing of Phreatobacter sp.</title>
        <authorList>
            <person name="Kim S.-J."/>
            <person name="Heo J."/>
            <person name="Kwon S.-W."/>
        </authorList>
    </citation>
    <scope>NUCLEOTIDE SEQUENCE [LARGE SCALE GENOMIC DNA]</scope>
    <source>
        <strain evidence="7 8">S-12</strain>
    </source>
</reference>
<keyword evidence="4" id="KW-0560">Oxidoreductase</keyword>
<dbReference type="OrthoDB" id="9781621at2"/>
<evidence type="ECO:0000259" key="6">
    <source>
        <dbReference type="Pfam" id="PF07992"/>
    </source>
</evidence>
<dbReference type="NCBIfam" id="TIGR03169">
    <property type="entry name" value="Nterm_to_SelD"/>
    <property type="match status" value="1"/>
</dbReference>
<dbReference type="SUPFAM" id="SSF51905">
    <property type="entry name" value="FAD/NAD(P)-binding domain"/>
    <property type="match status" value="2"/>
</dbReference>
<protein>
    <submittedName>
        <fullName evidence="7">Pyridine nucleotide-disulfide oxidoreductase</fullName>
    </submittedName>
</protein>
<feature type="domain" description="FAD/NAD(P)-binding" evidence="6">
    <location>
        <begin position="54"/>
        <end position="349"/>
    </location>
</feature>
<evidence type="ECO:0000256" key="2">
    <source>
        <dbReference type="ARBA" id="ARBA00022630"/>
    </source>
</evidence>
<dbReference type="Pfam" id="PF07992">
    <property type="entry name" value="Pyr_redox_2"/>
    <property type="match status" value="1"/>
</dbReference>
<sequence length="419" mass="45046">MRGSRSISCRSSTTWTSRKTSPGCARRWRRRPVPRRRRGRRSPASTEAPVADHHIVLVGGGHTHVQVLTAFRDRPEPGARLTLVTDRRLTPYSGMLPGHIAGHYRREAMHIDLEALARRCGAGFRLAAATGIDRDGRAVRLADGGSLAFDTLSLDVGITPDLTGIDGADRHALAVKPIGGLLDQLDARLAGEGKPNRILMVGGGPAGIEIALALRTRLAAREPRPWIGIAAGEALAPGLNAGMRRRIRAALARRGVTVLEPCRIASVDADGATASDGRRIAAELVIVSTAARAPNWLASTGLRRAEDGSVLTADTLATLSDPAIFAVGDCAAIDGQRREKAGVFAVRQGPPLVENLRRRVRGAALRPYRAQTRYLAILSTGDGGAVAGRGRWLALEGRWVWLWKDWLDRSFMGRFDASD</sequence>
<feature type="compositionally biased region" description="Basic residues" evidence="5">
    <location>
        <begin position="26"/>
        <end position="41"/>
    </location>
</feature>
<dbReference type="AlphaFoldDB" id="A0A2S0NGR6"/>
<evidence type="ECO:0000256" key="1">
    <source>
        <dbReference type="ARBA" id="ARBA00001974"/>
    </source>
</evidence>
<dbReference type="PANTHER" id="PTHR42913:SF9">
    <property type="entry name" value="SLR1591 PROTEIN"/>
    <property type="match status" value="1"/>
</dbReference>
<dbReference type="PRINTS" id="PR00368">
    <property type="entry name" value="FADPNR"/>
</dbReference>
<dbReference type="GO" id="GO:0003955">
    <property type="term" value="F:NAD(P)H dehydrogenase (quinone) activity"/>
    <property type="evidence" value="ECO:0007669"/>
    <property type="project" value="TreeGrafter"/>
</dbReference>
<dbReference type="KEGG" id="phr:C6569_20525"/>
<dbReference type="GO" id="GO:0019646">
    <property type="term" value="P:aerobic electron transport chain"/>
    <property type="evidence" value="ECO:0007669"/>
    <property type="project" value="TreeGrafter"/>
</dbReference>
<dbReference type="Gene3D" id="3.50.50.100">
    <property type="match status" value="1"/>
</dbReference>
<evidence type="ECO:0000256" key="5">
    <source>
        <dbReference type="SAM" id="MobiDB-lite"/>
    </source>
</evidence>
<dbReference type="EMBL" id="CP027668">
    <property type="protein sequence ID" value="AVO47236.1"/>
    <property type="molecule type" value="Genomic_DNA"/>
</dbReference>
<dbReference type="Proteomes" id="UP000237889">
    <property type="component" value="Chromosome"/>
</dbReference>
<keyword evidence="2" id="KW-0285">Flavoprotein</keyword>
<dbReference type="PANTHER" id="PTHR42913">
    <property type="entry name" value="APOPTOSIS-INDUCING FACTOR 1"/>
    <property type="match status" value="1"/>
</dbReference>
<evidence type="ECO:0000313" key="8">
    <source>
        <dbReference type="Proteomes" id="UP000237889"/>
    </source>
</evidence>
<dbReference type="InterPro" id="IPR036188">
    <property type="entry name" value="FAD/NAD-bd_sf"/>
</dbReference>
<dbReference type="InterPro" id="IPR023753">
    <property type="entry name" value="FAD/NAD-binding_dom"/>
</dbReference>
<dbReference type="InterPro" id="IPR017584">
    <property type="entry name" value="Pyridine_nucleo_diS_OxRdtase_N"/>
</dbReference>
<comment type="cofactor">
    <cofactor evidence="1">
        <name>FAD</name>
        <dbReference type="ChEBI" id="CHEBI:57692"/>
    </cofactor>
</comment>
<dbReference type="InterPro" id="IPR051169">
    <property type="entry name" value="NADH-Q_oxidoreductase"/>
</dbReference>
<feature type="region of interest" description="Disordered" evidence="5">
    <location>
        <begin position="1"/>
        <end position="52"/>
    </location>
</feature>
<proteinExistence type="predicted"/>
<feature type="compositionally biased region" description="Low complexity" evidence="5">
    <location>
        <begin position="1"/>
        <end position="21"/>
    </location>
</feature>
<keyword evidence="8" id="KW-1185">Reference proteome</keyword>
<evidence type="ECO:0000256" key="3">
    <source>
        <dbReference type="ARBA" id="ARBA00022827"/>
    </source>
</evidence>
<evidence type="ECO:0000256" key="4">
    <source>
        <dbReference type="ARBA" id="ARBA00023002"/>
    </source>
</evidence>
<keyword evidence="3" id="KW-0274">FAD</keyword>
<accession>A0A2S0NGR6</accession>
<gene>
    <name evidence="7" type="ORF">C6569_20525</name>
</gene>